<accession>A0A0C1D7N8</accession>
<gene>
    <name evidence="3" type="ORF">OA86_04665</name>
</gene>
<protein>
    <submittedName>
        <fullName evidence="3">Uncharacterized protein</fullName>
    </submittedName>
</protein>
<keyword evidence="1" id="KW-0238">DNA-binding</keyword>
<dbReference type="GO" id="GO:0006310">
    <property type="term" value="P:DNA recombination"/>
    <property type="evidence" value="ECO:0007669"/>
    <property type="project" value="UniProtKB-KW"/>
</dbReference>
<keyword evidence="2" id="KW-0233">DNA recombination</keyword>
<dbReference type="Proteomes" id="UP000031473">
    <property type="component" value="Unassembled WGS sequence"/>
</dbReference>
<evidence type="ECO:0000313" key="4">
    <source>
        <dbReference type="Proteomes" id="UP000031473"/>
    </source>
</evidence>
<dbReference type="RefSeq" id="WP_039349561.1">
    <property type="nucleotide sequence ID" value="NZ_FOLA01000002.1"/>
</dbReference>
<dbReference type="EMBL" id="JSYL01000002">
    <property type="protein sequence ID" value="KIA89910.1"/>
    <property type="molecule type" value="Genomic_DNA"/>
</dbReference>
<dbReference type="InterPro" id="IPR011010">
    <property type="entry name" value="DNA_brk_join_enz"/>
</dbReference>
<organism evidence="3 4">
    <name type="scientific">Kaistella jeonii</name>
    <dbReference type="NCBI Taxonomy" id="266749"/>
    <lineage>
        <taxon>Bacteria</taxon>
        <taxon>Pseudomonadati</taxon>
        <taxon>Bacteroidota</taxon>
        <taxon>Flavobacteriia</taxon>
        <taxon>Flavobacteriales</taxon>
        <taxon>Weeksellaceae</taxon>
        <taxon>Chryseobacterium group</taxon>
        <taxon>Kaistella</taxon>
    </lineage>
</organism>
<dbReference type="STRING" id="266749.SAMN05421876_102363"/>
<dbReference type="GO" id="GO:0003677">
    <property type="term" value="F:DNA binding"/>
    <property type="evidence" value="ECO:0007669"/>
    <property type="project" value="UniProtKB-KW"/>
</dbReference>
<dbReference type="OrthoDB" id="1493636at2"/>
<evidence type="ECO:0000256" key="1">
    <source>
        <dbReference type="ARBA" id="ARBA00023125"/>
    </source>
</evidence>
<dbReference type="InterPro" id="IPR010998">
    <property type="entry name" value="Integrase_recombinase_N"/>
</dbReference>
<evidence type="ECO:0000313" key="3">
    <source>
        <dbReference type="EMBL" id="KIA89910.1"/>
    </source>
</evidence>
<reference evidence="3 4" key="1">
    <citation type="submission" date="2014-10" db="EMBL/GenBank/DDBJ databases">
        <title>Kaistella jeonii genome.</title>
        <authorList>
            <person name="Clayton J.T."/>
            <person name="Newman J.D."/>
        </authorList>
    </citation>
    <scope>NUCLEOTIDE SEQUENCE [LARGE SCALE GENOMIC DNA]</scope>
    <source>
        <strain evidence="3 4">DSM 17048</strain>
    </source>
</reference>
<dbReference type="AlphaFoldDB" id="A0A0C1D7N8"/>
<evidence type="ECO:0000256" key="2">
    <source>
        <dbReference type="ARBA" id="ARBA00023172"/>
    </source>
</evidence>
<sequence length="447" mass="52546">MISVKYYLKSPKELKNTILVRIRDGRRFDFTSATDEYVNLEDWDAKNGCCLSSIEELKNGKMVSSRSAETRNRLSTNVQVNRNLIKLSELIEDEYKKSDKSNISKEWLRRIIYPERFKIEEKTDPNLLEYASIYLEEKTKEFERGKRKEATLTKTKCIIEILKRFFRYEDTAAPMMTEIDRNFQRCYDDYCIEVEGYMNSYSNRTFKAIKTICFHASANGYQINPGIRHLKIQLSRTVYPTLSFEELELLENHNYQKPYLENARDWLIVGAFCGQRCSDFLKFNTSMIETELVDGKETFFICFTQQKTEKHLRLALHEKIVKILNKRNWQFPGSISSQRFNEYIKEVAELGGITEPCEGGISMVVDEKTKKIRKVFGTYPKWKLITSHLCRRSFCTNFYGLISTTALMTASGHTNEKQLREYIQDVDRKQAENFARELNLINTINLK</sequence>
<proteinExistence type="predicted"/>
<keyword evidence="4" id="KW-1185">Reference proteome</keyword>
<comment type="caution">
    <text evidence="3">The sequence shown here is derived from an EMBL/GenBank/DDBJ whole genome shotgun (WGS) entry which is preliminary data.</text>
</comment>
<dbReference type="Gene3D" id="1.10.150.130">
    <property type="match status" value="1"/>
</dbReference>
<dbReference type="InterPro" id="IPR013762">
    <property type="entry name" value="Integrase-like_cat_sf"/>
</dbReference>
<dbReference type="GO" id="GO:0015074">
    <property type="term" value="P:DNA integration"/>
    <property type="evidence" value="ECO:0007669"/>
    <property type="project" value="InterPro"/>
</dbReference>
<name>A0A0C1D7N8_9FLAO</name>
<dbReference type="SUPFAM" id="SSF56349">
    <property type="entry name" value="DNA breaking-rejoining enzymes"/>
    <property type="match status" value="1"/>
</dbReference>
<dbReference type="Gene3D" id="1.10.443.10">
    <property type="entry name" value="Intergrase catalytic core"/>
    <property type="match status" value="1"/>
</dbReference>